<dbReference type="AlphaFoldDB" id="A0A1S1QZN8"/>
<accession>A0A1S1QZN8</accession>
<keyword evidence="2" id="KW-1185">Reference proteome</keyword>
<dbReference type="EMBL" id="MAXA01000080">
    <property type="protein sequence ID" value="OHV40158.1"/>
    <property type="molecule type" value="Genomic_DNA"/>
</dbReference>
<dbReference type="Proteomes" id="UP000179769">
    <property type="component" value="Unassembled WGS sequence"/>
</dbReference>
<reference evidence="2" key="1">
    <citation type="submission" date="2016-07" db="EMBL/GenBank/DDBJ databases">
        <title>Frankia sp. NRRL B-16219 Genome sequencing.</title>
        <authorList>
            <person name="Ghodhbane-Gtari F."/>
            <person name="Swanson E."/>
            <person name="Gueddou A."/>
            <person name="Louati M."/>
            <person name="Nouioui I."/>
            <person name="Hezbri K."/>
            <person name="Abebe-Akele F."/>
            <person name="Simpson S."/>
            <person name="Morris K."/>
            <person name="Thomas K."/>
            <person name="Gtari M."/>
            <person name="Tisa L.S."/>
        </authorList>
    </citation>
    <scope>NUCLEOTIDE SEQUENCE [LARGE SCALE GENOMIC DNA]</scope>
    <source>
        <strain evidence="2">NRRL B-16219</strain>
    </source>
</reference>
<sequence length="65" mass="6658">MRMTPLTPACGAGSCPRLYLTEAGTIAVQGPGVSADEAEVELAPGEHLVEIPRELLIAAVRSLGA</sequence>
<evidence type="ECO:0000313" key="2">
    <source>
        <dbReference type="Proteomes" id="UP000179769"/>
    </source>
</evidence>
<dbReference type="RefSeq" id="WP_071060904.1">
    <property type="nucleotide sequence ID" value="NZ_JBFLUH010000003.1"/>
</dbReference>
<gene>
    <name evidence="1" type="ORF">BBK14_13255</name>
</gene>
<comment type="caution">
    <text evidence="1">The sequence shown here is derived from an EMBL/GenBank/DDBJ whole genome shotgun (WGS) entry which is preliminary data.</text>
</comment>
<evidence type="ECO:0000313" key="1">
    <source>
        <dbReference type="EMBL" id="OHV40158.1"/>
    </source>
</evidence>
<dbReference type="PROSITE" id="PS51257">
    <property type="entry name" value="PROKAR_LIPOPROTEIN"/>
    <property type="match status" value="1"/>
</dbReference>
<proteinExistence type="predicted"/>
<protein>
    <submittedName>
        <fullName evidence="1">Uncharacterized protein</fullName>
    </submittedName>
</protein>
<name>A0A1S1QZN8_9ACTN</name>
<organism evidence="1 2">
    <name type="scientific">Parafrankia soli</name>
    <dbReference type="NCBI Taxonomy" id="2599596"/>
    <lineage>
        <taxon>Bacteria</taxon>
        <taxon>Bacillati</taxon>
        <taxon>Actinomycetota</taxon>
        <taxon>Actinomycetes</taxon>
        <taxon>Frankiales</taxon>
        <taxon>Frankiaceae</taxon>
        <taxon>Parafrankia</taxon>
    </lineage>
</organism>